<dbReference type="RefSeq" id="WP_013568017.1">
    <property type="nucleotide sequence ID" value="NC_014963.1"/>
</dbReference>
<keyword evidence="3" id="KW-1185">Reference proteome</keyword>
<dbReference type="HOGENOM" id="CLU_023081_1_1_0"/>
<proteinExistence type="predicted"/>
<dbReference type="KEGG" id="tsa:AciPR4_1461"/>
<dbReference type="AlphaFoldDB" id="E8V0Z3"/>
<dbReference type="eggNOG" id="COG0247">
    <property type="taxonomic scope" value="Bacteria"/>
</dbReference>
<name>E8V0Z3_TERSS</name>
<dbReference type="EMBL" id="CP002467">
    <property type="protein sequence ID" value="ADV82284.1"/>
    <property type="molecule type" value="Genomic_DNA"/>
</dbReference>
<dbReference type="STRING" id="401053.AciPR4_1461"/>
<dbReference type="PANTHER" id="PTHR30296:SF0">
    <property type="entry name" value="LACTATE UTILIZATION PROTEIN A"/>
    <property type="match status" value="1"/>
</dbReference>
<evidence type="ECO:0000313" key="3">
    <source>
        <dbReference type="Proteomes" id="UP000006844"/>
    </source>
</evidence>
<sequence length="261" mass="28459">MKVALFITCYNDTLFPATGKAVVEVLERLGHTVEFPAGQTCCGQMHWNTGYQDEALPLLERFVTQFEHSEAVVIPSSSCVAMMRDHYGIMAEKIGDPQLIDRVKTLLPRVWEFSEFLTKKLGLTDVGAYYPHRVTYHASCHGLRSLHLGDGPMSLLRSVKGIDLVEIANLDRCCGFGGTFAVKNADVSSAMLAEKTLAVLDTGAETCAAADNSCLMHIQGALHRQRTGVATMHLAEILAGTEETHQCSIHPKAIDGTGVRI</sequence>
<feature type="domain" description="Cysteine-rich" evidence="1">
    <location>
        <begin position="134"/>
        <end position="219"/>
    </location>
</feature>
<dbReference type="GO" id="GO:0016491">
    <property type="term" value="F:oxidoreductase activity"/>
    <property type="evidence" value="ECO:0007669"/>
    <property type="project" value="UniProtKB-ARBA"/>
</dbReference>
<protein>
    <recommendedName>
        <fullName evidence="1">Cysteine-rich domain-containing protein</fullName>
    </recommendedName>
</protein>
<evidence type="ECO:0000313" key="2">
    <source>
        <dbReference type="EMBL" id="ADV82284.1"/>
    </source>
</evidence>
<dbReference type="PANTHER" id="PTHR30296">
    <property type="entry name" value="UNCHARACTERIZED PROTEIN YKGE"/>
    <property type="match status" value="1"/>
</dbReference>
<gene>
    <name evidence="2" type="ordered locus">AciPR4_1461</name>
</gene>
<reference evidence="2 3" key="1">
    <citation type="journal article" date="2012" name="Stand. Genomic Sci.">
        <title>Complete genome sequence of Terriglobus saanensis type strain SP1PR4(T), an Acidobacteria from tundra soil.</title>
        <authorList>
            <person name="Rawat S.R."/>
            <person name="Mannisto M.K."/>
            <person name="Starovoytov V."/>
            <person name="Goodwin L."/>
            <person name="Nolan M."/>
            <person name="Hauser L."/>
            <person name="Land M."/>
            <person name="Davenport K.W."/>
            <person name="Woyke T."/>
            <person name="Haggblom M.M."/>
        </authorList>
    </citation>
    <scope>NUCLEOTIDE SEQUENCE</scope>
    <source>
        <strain evidence="3">ATCC BAA-1853 / DSM 23119 / SP1PR4</strain>
    </source>
</reference>
<dbReference type="OrthoDB" id="9770306at2"/>
<evidence type="ECO:0000259" key="1">
    <source>
        <dbReference type="Pfam" id="PF02754"/>
    </source>
</evidence>
<accession>E8V0Z3</accession>
<organism evidence="2 3">
    <name type="scientific">Terriglobus saanensis (strain ATCC BAA-1853 / DSM 23119 / SP1PR4)</name>
    <dbReference type="NCBI Taxonomy" id="401053"/>
    <lineage>
        <taxon>Bacteria</taxon>
        <taxon>Pseudomonadati</taxon>
        <taxon>Acidobacteriota</taxon>
        <taxon>Terriglobia</taxon>
        <taxon>Terriglobales</taxon>
        <taxon>Acidobacteriaceae</taxon>
        <taxon>Terriglobus</taxon>
    </lineage>
</organism>
<dbReference type="Proteomes" id="UP000006844">
    <property type="component" value="Chromosome"/>
</dbReference>
<dbReference type="Pfam" id="PF02754">
    <property type="entry name" value="CCG"/>
    <property type="match status" value="2"/>
</dbReference>
<dbReference type="InterPro" id="IPR004017">
    <property type="entry name" value="Cys_rich_dom"/>
</dbReference>
<dbReference type="GO" id="GO:0005829">
    <property type="term" value="C:cytosol"/>
    <property type="evidence" value="ECO:0007669"/>
    <property type="project" value="TreeGrafter"/>
</dbReference>
<feature type="domain" description="Cysteine-rich" evidence="1">
    <location>
        <begin position="3"/>
        <end position="84"/>
    </location>
</feature>